<evidence type="ECO:0000313" key="2">
    <source>
        <dbReference type="EMBL" id="MFE1351456.1"/>
    </source>
</evidence>
<feature type="chain" id="PRO_5046009071" evidence="1">
    <location>
        <begin position="19"/>
        <end position="263"/>
    </location>
</feature>
<accession>A0ABW6GFG1</accession>
<reference evidence="2 3" key="1">
    <citation type="submission" date="2024-09" db="EMBL/GenBank/DDBJ databases">
        <title>The Natural Products Discovery Center: Release of the First 8490 Sequenced Strains for Exploring Actinobacteria Biosynthetic Diversity.</title>
        <authorList>
            <person name="Kalkreuter E."/>
            <person name="Kautsar S.A."/>
            <person name="Yang D."/>
            <person name="Bader C.D."/>
            <person name="Teijaro C.N."/>
            <person name="Fluegel L."/>
            <person name="Davis C.M."/>
            <person name="Simpson J.R."/>
            <person name="Lauterbach L."/>
            <person name="Steele A.D."/>
            <person name="Gui C."/>
            <person name="Meng S."/>
            <person name="Li G."/>
            <person name="Viehrig K."/>
            <person name="Ye F."/>
            <person name="Su P."/>
            <person name="Kiefer A.F."/>
            <person name="Nichols A."/>
            <person name="Cepeda A.J."/>
            <person name="Yan W."/>
            <person name="Fan B."/>
            <person name="Jiang Y."/>
            <person name="Adhikari A."/>
            <person name="Zheng C.-J."/>
            <person name="Schuster L."/>
            <person name="Cowan T.M."/>
            <person name="Smanski M.J."/>
            <person name="Chevrette M.G."/>
            <person name="De Carvalho L.P.S."/>
            <person name="Shen B."/>
        </authorList>
    </citation>
    <scope>NUCLEOTIDE SEQUENCE [LARGE SCALE GENOMIC DNA]</scope>
    <source>
        <strain evidence="2 3">NPDC058753</strain>
    </source>
</reference>
<feature type="signal peptide" evidence="1">
    <location>
        <begin position="1"/>
        <end position="18"/>
    </location>
</feature>
<keyword evidence="1" id="KW-0732">Signal</keyword>
<keyword evidence="3" id="KW-1185">Reference proteome</keyword>
<organism evidence="2 3">
    <name type="scientific">Kitasatospora phosalacinea</name>
    <dbReference type="NCBI Taxonomy" id="2065"/>
    <lineage>
        <taxon>Bacteria</taxon>
        <taxon>Bacillati</taxon>
        <taxon>Actinomycetota</taxon>
        <taxon>Actinomycetes</taxon>
        <taxon>Kitasatosporales</taxon>
        <taxon>Streptomycetaceae</taxon>
        <taxon>Kitasatospora</taxon>
    </lineage>
</organism>
<dbReference type="EMBL" id="JBHYPX010000007">
    <property type="protein sequence ID" value="MFE1351456.1"/>
    <property type="molecule type" value="Genomic_DNA"/>
</dbReference>
<sequence length="263" mass="27187">MRKSAVALCAVAAVGAVAVVLVPATAPEASRGDTALVSVVVNQGRTVELGAAETRTVTVEVTARDDSGIRAVDPIGLWGPNYAALKVGPMSCTPLDGSGTTARCRGEATVAATARALFDDQAGSWFVDLRIRARDGDRYVSKNAAGFSLKRTALIDLAEAPVRATVGEAVTVRARLQRADWDSNTEIPQQGATAYLQFRPAGSSTWTTLAAAVTDGGGQLALNVPIRGPGTFQWYAPGDKWTTSALSAELPLAVDGAAAHPGQ</sequence>
<dbReference type="RefSeq" id="WP_380319735.1">
    <property type="nucleotide sequence ID" value="NZ_JBHYPW010000009.1"/>
</dbReference>
<proteinExistence type="predicted"/>
<evidence type="ECO:0000256" key="1">
    <source>
        <dbReference type="SAM" id="SignalP"/>
    </source>
</evidence>
<dbReference type="Proteomes" id="UP001599542">
    <property type="component" value="Unassembled WGS sequence"/>
</dbReference>
<protein>
    <submittedName>
        <fullName evidence="2">Uncharacterized protein</fullName>
    </submittedName>
</protein>
<gene>
    <name evidence="2" type="ORF">ACFW6T_05635</name>
</gene>
<comment type="caution">
    <text evidence="2">The sequence shown here is derived from an EMBL/GenBank/DDBJ whole genome shotgun (WGS) entry which is preliminary data.</text>
</comment>
<evidence type="ECO:0000313" key="3">
    <source>
        <dbReference type="Proteomes" id="UP001599542"/>
    </source>
</evidence>
<name>A0ABW6GFG1_9ACTN</name>